<proteinExistence type="predicted"/>
<dbReference type="AlphaFoldDB" id="A0A2S7ETK5"/>
<dbReference type="Proteomes" id="UP000238261">
    <property type="component" value="Unassembled WGS sequence"/>
</dbReference>
<keyword evidence="1" id="KW-0812">Transmembrane</keyword>
<protein>
    <recommendedName>
        <fullName evidence="4">Type II secretion system protein</fullName>
    </recommendedName>
</protein>
<organism evidence="2 3">
    <name type="scientific">Xanthomonas hyacinthi</name>
    <dbReference type="NCBI Taxonomy" id="56455"/>
    <lineage>
        <taxon>Bacteria</taxon>
        <taxon>Pseudomonadati</taxon>
        <taxon>Pseudomonadota</taxon>
        <taxon>Gammaproteobacteria</taxon>
        <taxon>Lysobacterales</taxon>
        <taxon>Lysobacteraceae</taxon>
        <taxon>Xanthomonas</taxon>
    </lineage>
</organism>
<name>A0A2S7ETK5_9XANT</name>
<accession>A0A2S7ETK5</accession>
<dbReference type="RefSeq" id="WP_046981710.1">
    <property type="nucleotide sequence ID" value="NZ_CP043476.1"/>
</dbReference>
<keyword evidence="1" id="KW-1133">Transmembrane helix</keyword>
<evidence type="ECO:0000256" key="1">
    <source>
        <dbReference type="SAM" id="Phobius"/>
    </source>
</evidence>
<comment type="caution">
    <text evidence="2">The sequence shown here is derived from an EMBL/GenBank/DDBJ whole genome shotgun (WGS) entry which is preliminary data.</text>
</comment>
<dbReference type="OrthoDB" id="5608857at2"/>
<dbReference type="EMBL" id="MDEG01000015">
    <property type="protein sequence ID" value="PPU96462.1"/>
    <property type="molecule type" value="Genomic_DNA"/>
</dbReference>
<keyword evidence="3" id="KW-1185">Reference proteome</keyword>
<feature type="transmembrane region" description="Helical" evidence="1">
    <location>
        <begin position="12"/>
        <end position="34"/>
    </location>
</feature>
<evidence type="ECO:0000313" key="2">
    <source>
        <dbReference type="EMBL" id="PPU96462.1"/>
    </source>
</evidence>
<keyword evidence="1" id="KW-0472">Membrane</keyword>
<reference evidence="3" key="1">
    <citation type="submission" date="2016-08" db="EMBL/GenBank/DDBJ databases">
        <authorList>
            <person name="Merda D."/>
            <person name="Briand M."/>
            <person name="Taghouti G."/>
            <person name="Carrere S."/>
            <person name="Gouzy J."/>
            <person name="Portier P."/>
            <person name="Jacques M.-A."/>
            <person name="Fischer-Le Saux M."/>
        </authorList>
    </citation>
    <scope>NUCLEOTIDE SEQUENCE [LARGE SCALE GENOMIC DNA]</scope>
    <source>
        <strain evidence="3">CFBP1156</strain>
    </source>
</reference>
<gene>
    <name evidence="2" type="ORF">XhyaCFBP1156_15280</name>
</gene>
<evidence type="ECO:0008006" key="4">
    <source>
        <dbReference type="Google" id="ProtNLM"/>
    </source>
</evidence>
<sequence length="171" mass="19259">MKPRVHGYAYLYLLFAIALLAIAVTGIASLDLLARRQAEERELLRIGHELRTALFAYRQAHPSRQFPLELKDLLEDRRGGALRRHLRRRYVDPVTRQAEWGVIRQAGQIIGVRSLSERMPMKIANFEPEDAGFEGAQTYAEWRFLAIEPVAAPTVPTQNAAGSPSALTTQP</sequence>
<evidence type="ECO:0000313" key="3">
    <source>
        <dbReference type="Proteomes" id="UP000238261"/>
    </source>
</evidence>